<name>A0A0F9P0C1_9ZZZZ</name>
<proteinExistence type="predicted"/>
<dbReference type="AlphaFoldDB" id="A0A0F9P0C1"/>
<dbReference type="EMBL" id="LAZR01002959">
    <property type="protein sequence ID" value="KKN23554.1"/>
    <property type="molecule type" value="Genomic_DNA"/>
</dbReference>
<evidence type="ECO:0000259" key="1">
    <source>
        <dbReference type="Pfam" id="PF08241"/>
    </source>
</evidence>
<dbReference type="CDD" id="cd02440">
    <property type="entry name" value="AdoMet_MTases"/>
    <property type="match status" value="1"/>
</dbReference>
<dbReference type="GO" id="GO:0008757">
    <property type="term" value="F:S-adenosylmethionine-dependent methyltransferase activity"/>
    <property type="evidence" value="ECO:0007669"/>
    <property type="project" value="InterPro"/>
</dbReference>
<protein>
    <recommendedName>
        <fullName evidence="1">Methyltransferase type 11 domain-containing protein</fullName>
    </recommendedName>
</protein>
<evidence type="ECO:0000313" key="2">
    <source>
        <dbReference type="EMBL" id="KKN23554.1"/>
    </source>
</evidence>
<dbReference type="Gene3D" id="3.40.50.150">
    <property type="entry name" value="Vaccinia Virus protein VP39"/>
    <property type="match status" value="1"/>
</dbReference>
<sequence length="242" mass="28611">MKQCYICKREFNSFTPYKHSYSDTYKSFQVIGSDLENYGCPVCGCNDRERHLFMYFDKLGFWNAFHGASVLHFAPELPLYKMLKRSNTIPSLYYPCDIEPDLFDFHVNWTDIYDIRLFGGNSFDFIIVNHVLEHINFVRAAIKEMARVLKPGGTIIAQTPFSRVLPVNFELCDIETDELRTYFYGEPHHYLVYCYKYLIVDFVKYGFKFRVYRHDKYLSGTEKLSGVNPKEDLLTFEKRGDE</sequence>
<dbReference type="InterPro" id="IPR029063">
    <property type="entry name" value="SAM-dependent_MTases_sf"/>
</dbReference>
<accession>A0A0F9P0C1</accession>
<dbReference type="SUPFAM" id="SSF53335">
    <property type="entry name" value="S-adenosyl-L-methionine-dependent methyltransferases"/>
    <property type="match status" value="1"/>
</dbReference>
<organism evidence="2">
    <name type="scientific">marine sediment metagenome</name>
    <dbReference type="NCBI Taxonomy" id="412755"/>
    <lineage>
        <taxon>unclassified sequences</taxon>
        <taxon>metagenomes</taxon>
        <taxon>ecological metagenomes</taxon>
    </lineage>
</organism>
<dbReference type="InterPro" id="IPR013216">
    <property type="entry name" value="Methyltransf_11"/>
</dbReference>
<feature type="domain" description="Methyltransferase type 11" evidence="1">
    <location>
        <begin position="111"/>
        <end position="156"/>
    </location>
</feature>
<reference evidence="2" key="1">
    <citation type="journal article" date="2015" name="Nature">
        <title>Complex archaea that bridge the gap between prokaryotes and eukaryotes.</title>
        <authorList>
            <person name="Spang A."/>
            <person name="Saw J.H."/>
            <person name="Jorgensen S.L."/>
            <person name="Zaremba-Niedzwiedzka K."/>
            <person name="Martijn J."/>
            <person name="Lind A.E."/>
            <person name="van Eijk R."/>
            <person name="Schleper C."/>
            <person name="Guy L."/>
            <person name="Ettema T.J."/>
        </authorList>
    </citation>
    <scope>NUCLEOTIDE SEQUENCE</scope>
</reference>
<dbReference type="Pfam" id="PF08241">
    <property type="entry name" value="Methyltransf_11"/>
    <property type="match status" value="1"/>
</dbReference>
<gene>
    <name evidence="2" type="ORF">LCGC14_0903690</name>
</gene>
<comment type="caution">
    <text evidence="2">The sequence shown here is derived from an EMBL/GenBank/DDBJ whole genome shotgun (WGS) entry which is preliminary data.</text>
</comment>